<gene>
    <name evidence="4" type="primary">rpL16</name>
</gene>
<name>F2Y9U1_PHYPO</name>
<dbReference type="PROSITE" id="PS00701">
    <property type="entry name" value="RIBOSOMAL_L16_2"/>
    <property type="match status" value="1"/>
</dbReference>
<dbReference type="InterPro" id="IPR000114">
    <property type="entry name" value="Ribosomal_uL16_bact-type"/>
</dbReference>
<dbReference type="CDD" id="cd01433">
    <property type="entry name" value="Ribosomal_L16_L10e"/>
    <property type="match status" value="1"/>
</dbReference>
<organism evidence="4">
    <name type="scientific">Physarum polycephalum</name>
    <name type="common">Many-headed slime mold</name>
    <name type="synonym">Badhamia polycephala</name>
    <dbReference type="NCBI Taxonomy" id="5791"/>
    <lineage>
        <taxon>Eukaryota</taxon>
        <taxon>Amoebozoa</taxon>
        <taxon>Evosea</taxon>
        <taxon>Eumycetozoa</taxon>
        <taxon>Myxogastria</taxon>
        <taxon>Myxogastromycetidae</taxon>
        <taxon>Physariida</taxon>
        <taxon>Physaraceae</taxon>
        <taxon>Physarum</taxon>
    </lineage>
</organism>
<keyword evidence="3" id="KW-0687">Ribonucleoprotein</keyword>
<reference evidence="4" key="1">
    <citation type="journal article" date="2011" name="Nucleic Acids Res.">
        <title>Complete characterization of the edited transcriptome of the mitochondrion of Physarum polycephalum using deep sequencing of RNA.</title>
        <authorList>
            <person name="Bundschuh R."/>
            <person name="Altmuller J."/>
            <person name="Becker C."/>
            <person name="Nurnberg P."/>
            <person name="Gott J.M."/>
        </authorList>
    </citation>
    <scope>NUCLEOTIDE SEQUENCE</scope>
    <source>
        <strain evidence="4">M3CVIII</strain>
    </source>
</reference>
<dbReference type="InterPro" id="IPR036920">
    <property type="entry name" value="Ribosomal_uL16_sf"/>
</dbReference>
<comment type="similarity">
    <text evidence="1">Belongs to the universal ribosomal protein uL16 family.</text>
</comment>
<proteinExistence type="evidence at transcript level"/>
<accession>F2Y9U1</accession>
<dbReference type="PANTHER" id="PTHR12220:SF13">
    <property type="entry name" value="LARGE RIBOSOMAL SUBUNIT PROTEIN UL16M"/>
    <property type="match status" value="1"/>
</dbReference>
<sequence length="181" mass="21668">MKKFPNNTKFKRPHKIKIIKGNKGIFLSRFSVGVRLKASRYLSYEQLETARRVITRLVKPKELKNKKNLTILKSTQQKFSRQTRRPRAKQKKFLYIRSNLCLPLTKKPLQVRMGKGKGSIDKWVFAANKSRVIFEMTRQRFKLRKVHRLLSVSRVKMPTKLKIIYHRLHTRRETNFVSKYI</sequence>
<dbReference type="InterPro" id="IPR020798">
    <property type="entry name" value="Ribosomal_uL16_CS"/>
</dbReference>
<dbReference type="SUPFAM" id="SSF54686">
    <property type="entry name" value="Ribosomal protein L16p/L10e"/>
    <property type="match status" value="1"/>
</dbReference>
<keyword evidence="4" id="KW-0496">Mitochondrion</keyword>
<evidence type="ECO:0000256" key="3">
    <source>
        <dbReference type="ARBA" id="ARBA00023274"/>
    </source>
</evidence>
<dbReference type="PANTHER" id="PTHR12220">
    <property type="entry name" value="50S/60S RIBOSOMAL PROTEIN L16"/>
    <property type="match status" value="1"/>
</dbReference>
<keyword evidence="2 4" id="KW-0689">Ribosomal protein</keyword>
<dbReference type="InterPro" id="IPR047873">
    <property type="entry name" value="Ribosomal_uL16"/>
</dbReference>
<evidence type="ECO:0000256" key="2">
    <source>
        <dbReference type="ARBA" id="ARBA00022980"/>
    </source>
</evidence>
<dbReference type="Gene3D" id="3.90.1170.10">
    <property type="entry name" value="Ribosomal protein L10e/L16"/>
    <property type="match status" value="1"/>
</dbReference>
<evidence type="ECO:0000256" key="1">
    <source>
        <dbReference type="ARBA" id="ARBA00008931"/>
    </source>
</evidence>
<dbReference type="GO" id="GO:0032543">
    <property type="term" value="P:mitochondrial translation"/>
    <property type="evidence" value="ECO:0007669"/>
    <property type="project" value="TreeGrafter"/>
</dbReference>
<geneLocation type="mitochondrion" evidence="4"/>
<dbReference type="GO" id="GO:0019843">
    <property type="term" value="F:rRNA binding"/>
    <property type="evidence" value="ECO:0007669"/>
    <property type="project" value="InterPro"/>
</dbReference>
<protein>
    <submittedName>
        <fullName evidence="4">Ribosomal protein L16</fullName>
    </submittedName>
</protein>
<dbReference type="Pfam" id="PF00252">
    <property type="entry name" value="Ribosomal_L16"/>
    <property type="match status" value="1"/>
</dbReference>
<dbReference type="EMBL" id="HQ849414">
    <property type="protein sequence ID" value="ADZ99046.1"/>
    <property type="molecule type" value="mRNA"/>
</dbReference>
<dbReference type="GO" id="GO:0005762">
    <property type="term" value="C:mitochondrial large ribosomal subunit"/>
    <property type="evidence" value="ECO:0007669"/>
    <property type="project" value="TreeGrafter"/>
</dbReference>
<dbReference type="AlphaFoldDB" id="F2Y9U1"/>
<evidence type="ECO:0000313" key="4">
    <source>
        <dbReference type="EMBL" id="ADZ99046.1"/>
    </source>
</evidence>
<dbReference type="GO" id="GO:0003735">
    <property type="term" value="F:structural constituent of ribosome"/>
    <property type="evidence" value="ECO:0007669"/>
    <property type="project" value="InterPro"/>
</dbReference>
<dbReference type="InterPro" id="IPR016180">
    <property type="entry name" value="Ribosomal_uL16_dom"/>
</dbReference>